<protein>
    <submittedName>
        <fullName evidence="7">C-type cytochrome</fullName>
    </submittedName>
</protein>
<proteinExistence type="predicted"/>
<feature type="domain" description="Cytochrome c" evidence="6">
    <location>
        <begin position="18"/>
        <end position="152"/>
    </location>
</feature>
<keyword evidence="1 4" id="KW-0349">Heme</keyword>
<evidence type="ECO:0000313" key="7">
    <source>
        <dbReference type="EMBL" id="MBK4735826.1"/>
    </source>
</evidence>
<evidence type="ECO:0000256" key="5">
    <source>
        <dbReference type="SAM" id="SignalP"/>
    </source>
</evidence>
<dbReference type="GO" id="GO:0046872">
    <property type="term" value="F:metal ion binding"/>
    <property type="evidence" value="ECO:0007669"/>
    <property type="project" value="UniProtKB-KW"/>
</dbReference>
<evidence type="ECO:0000256" key="3">
    <source>
        <dbReference type="ARBA" id="ARBA00023004"/>
    </source>
</evidence>
<keyword evidence="5" id="KW-0732">Signal</keyword>
<dbReference type="Proteomes" id="UP000622890">
    <property type="component" value="Unassembled WGS sequence"/>
</dbReference>
<sequence>MRGAACLALCLAALAARAEPDAGEDLYRRGTLGSGAPIKAVRAGGGEIAGREAACVNCHRKSGLGGAEGRFVIPPITAKYLFRPRGMEISGVDQRYGTAWQPGAEPYDEAGLARAIREGRGRDGRALNALMPRFAIDDADMAALTSYLRGLSAAISPGVSADTLHFATIVTPDADPARRAAMLSVLENFFSDKNAFIRGGMRPMHTAKTFSYRVTRKWALHVWQLTGAPSDWEDQLERHLAEEPVFAVVSGLGGREWAPVHRFCQRQAVPCLFPNVDLPVVAEGDDYNLYFSKAVLLEAQLLARAVAGNGGAGRLVQVYRDGDIGAQAATVLEAAAGVAQALRPIAAGAGDEALARALADVGPDDAVALWLRPEDMRRLPARFPGRLALVSGLMAGLEHAPLPDAWRARTLMAYPFDLPEQRRVRMDFPLGWFSVRGIAVTDERLQSDTWLACRILSESLGDMGDNFYRDYLVEQTEAMLSRRLVNAYYPRLGLAPGQRFASKGGYLLRFDGARPVPAGEWIVP</sequence>
<feature type="chain" id="PRO_5037991557" evidence="5">
    <location>
        <begin position="19"/>
        <end position="524"/>
    </location>
</feature>
<evidence type="ECO:0000259" key="6">
    <source>
        <dbReference type="PROSITE" id="PS51007"/>
    </source>
</evidence>
<dbReference type="EMBL" id="JAEPBG010000005">
    <property type="protein sequence ID" value="MBK4735826.1"/>
    <property type="molecule type" value="Genomic_DNA"/>
</dbReference>
<keyword evidence="2 4" id="KW-0479">Metal-binding</keyword>
<dbReference type="GO" id="GO:0020037">
    <property type="term" value="F:heme binding"/>
    <property type="evidence" value="ECO:0007669"/>
    <property type="project" value="InterPro"/>
</dbReference>
<dbReference type="InterPro" id="IPR009056">
    <property type="entry name" value="Cyt_c-like_dom"/>
</dbReference>
<name>A0A934SS93_9BURK</name>
<reference evidence="7" key="1">
    <citation type="submission" date="2021-01" db="EMBL/GenBank/DDBJ databases">
        <title>Genome sequence of strain Noviherbaspirillum sp. DKR-6.</title>
        <authorList>
            <person name="Chaudhary D.K."/>
        </authorList>
    </citation>
    <scope>NUCLEOTIDE SEQUENCE</scope>
    <source>
        <strain evidence="7">DKR-6</strain>
    </source>
</reference>
<dbReference type="InterPro" id="IPR028082">
    <property type="entry name" value="Peripla_BP_I"/>
</dbReference>
<dbReference type="Pfam" id="PF00034">
    <property type="entry name" value="Cytochrom_C"/>
    <property type="match status" value="1"/>
</dbReference>
<accession>A0A934SS93</accession>
<evidence type="ECO:0000256" key="1">
    <source>
        <dbReference type="ARBA" id="ARBA00022617"/>
    </source>
</evidence>
<keyword evidence="3 4" id="KW-0408">Iron</keyword>
<evidence type="ECO:0000256" key="4">
    <source>
        <dbReference type="PROSITE-ProRule" id="PRU00433"/>
    </source>
</evidence>
<dbReference type="GO" id="GO:0009055">
    <property type="term" value="F:electron transfer activity"/>
    <property type="evidence" value="ECO:0007669"/>
    <property type="project" value="InterPro"/>
</dbReference>
<comment type="caution">
    <text evidence="7">The sequence shown here is derived from an EMBL/GenBank/DDBJ whole genome shotgun (WGS) entry which is preliminary data.</text>
</comment>
<evidence type="ECO:0000256" key="2">
    <source>
        <dbReference type="ARBA" id="ARBA00022723"/>
    </source>
</evidence>
<dbReference type="PROSITE" id="PS51007">
    <property type="entry name" value="CYTC"/>
    <property type="match status" value="1"/>
</dbReference>
<evidence type="ECO:0000313" key="8">
    <source>
        <dbReference type="Proteomes" id="UP000622890"/>
    </source>
</evidence>
<dbReference type="Gene3D" id="1.10.760.10">
    <property type="entry name" value="Cytochrome c-like domain"/>
    <property type="match status" value="1"/>
</dbReference>
<organism evidence="7 8">
    <name type="scientific">Noviherbaspirillum pedocola</name>
    <dbReference type="NCBI Taxonomy" id="2801341"/>
    <lineage>
        <taxon>Bacteria</taxon>
        <taxon>Pseudomonadati</taxon>
        <taxon>Pseudomonadota</taxon>
        <taxon>Betaproteobacteria</taxon>
        <taxon>Burkholderiales</taxon>
        <taxon>Oxalobacteraceae</taxon>
        <taxon>Noviherbaspirillum</taxon>
    </lineage>
</organism>
<dbReference type="SUPFAM" id="SSF46626">
    <property type="entry name" value="Cytochrome c"/>
    <property type="match status" value="1"/>
</dbReference>
<dbReference type="SUPFAM" id="SSF53822">
    <property type="entry name" value="Periplasmic binding protein-like I"/>
    <property type="match status" value="1"/>
</dbReference>
<keyword evidence="8" id="KW-1185">Reference proteome</keyword>
<gene>
    <name evidence="7" type="ORF">JJB74_14490</name>
</gene>
<dbReference type="InterPro" id="IPR036909">
    <property type="entry name" value="Cyt_c-like_dom_sf"/>
</dbReference>
<dbReference type="AlphaFoldDB" id="A0A934SS93"/>
<feature type="signal peptide" evidence="5">
    <location>
        <begin position="1"/>
        <end position="18"/>
    </location>
</feature>